<dbReference type="PANTHER" id="PTHR30238:SF0">
    <property type="entry name" value="THYLAKOID MEMBRANE PROTEIN TERC, CHLOROPLASTIC"/>
    <property type="match status" value="1"/>
</dbReference>
<comment type="subcellular location">
    <subcellularLocation>
        <location evidence="1">Membrane</location>
        <topology evidence="1">Multi-pass membrane protein</topology>
    </subcellularLocation>
</comment>
<dbReference type="Pfam" id="PF03741">
    <property type="entry name" value="TerC"/>
    <property type="match status" value="1"/>
</dbReference>
<dbReference type="NCBIfam" id="TIGR03718">
    <property type="entry name" value="R_switched_Alx"/>
    <property type="match status" value="1"/>
</dbReference>
<reference evidence="6 7" key="1">
    <citation type="submission" date="2017-04" db="EMBL/GenBank/DDBJ databases">
        <title>The new phylogeny of genus Mycobacterium.</title>
        <authorList>
            <person name="Tortoli E."/>
            <person name="Trovato A."/>
            <person name="Cirillo D.M."/>
        </authorList>
    </citation>
    <scope>NUCLEOTIDE SEQUENCE [LARGE SCALE GENOMIC DNA]</scope>
    <source>
        <strain evidence="6 7">KCTC 19819</strain>
    </source>
</reference>
<keyword evidence="4" id="KW-1133">Transmembrane helix</keyword>
<dbReference type="OrthoDB" id="5242957at2"/>
<evidence type="ECO:0000256" key="4">
    <source>
        <dbReference type="ARBA" id="ARBA00022989"/>
    </source>
</evidence>
<dbReference type="InterPro" id="IPR022369">
    <property type="entry name" value="Integral_membrane_TerC_rswitch"/>
</dbReference>
<evidence type="ECO:0000313" key="6">
    <source>
        <dbReference type="EMBL" id="OSC33659.1"/>
    </source>
</evidence>
<organism evidence="6 7">
    <name type="scientific">Mycolicibacillus koreensis</name>
    <dbReference type="NCBI Taxonomy" id="1069220"/>
    <lineage>
        <taxon>Bacteria</taxon>
        <taxon>Bacillati</taxon>
        <taxon>Actinomycetota</taxon>
        <taxon>Actinomycetes</taxon>
        <taxon>Mycobacteriales</taxon>
        <taxon>Mycobacteriaceae</taxon>
        <taxon>Mycolicibacillus</taxon>
    </lineage>
</organism>
<accession>A0A7I7SHD3</accession>
<gene>
    <name evidence="6" type="ORF">B8W67_09770</name>
</gene>
<dbReference type="InterPro" id="IPR005496">
    <property type="entry name" value="Integral_membrane_TerC"/>
</dbReference>
<dbReference type="GO" id="GO:0016020">
    <property type="term" value="C:membrane"/>
    <property type="evidence" value="ECO:0007669"/>
    <property type="project" value="UniProtKB-SubCell"/>
</dbReference>
<dbReference type="RefSeq" id="WP_085303736.1">
    <property type="nucleotide sequence ID" value="NZ_AP022594.1"/>
</dbReference>
<evidence type="ECO:0000313" key="7">
    <source>
        <dbReference type="Proteomes" id="UP000193577"/>
    </source>
</evidence>
<evidence type="ECO:0000256" key="5">
    <source>
        <dbReference type="ARBA" id="ARBA00023136"/>
    </source>
</evidence>
<dbReference type="EMBL" id="NCXO01000018">
    <property type="protein sequence ID" value="OSC33659.1"/>
    <property type="molecule type" value="Genomic_DNA"/>
</dbReference>
<evidence type="ECO:0000256" key="2">
    <source>
        <dbReference type="ARBA" id="ARBA00007511"/>
    </source>
</evidence>
<comment type="similarity">
    <text evidence="2">Belongs to the TerC family.</text>
</comment>
<name>A0A7I7SHD3_9MYCO</name>
<keyword evidence="3" id="KW-0812">Transmembrane</keyword>
<keyword evidence="7" id="KW-1185">Reference proteome</keyword>
<proteinExistence type="inferred from homology"/>
<evidence type="ECO:0000256" key="3">
    <source>
        <dbReference type="ARBA" id="ARBA00022692"/>
    </source>
</evidence>
<sequence length="326" mass="36084">MNVSLLEWCVTLAVTLTVLAVDIAVIGRRPRVPQPRNCALALAAYIGLAVLFGAWVWSQHGMSYGMQFFAGWLTEYSLSVDNLFVFLLIMASFKVPKQYQQEALLIGITLALFLRGIFIGLGALAIQQLSWVFYLFGVFLLYTGIRMARGPVHEEDVDNAVVRFARTHLRATDQWAGMKLMVVEGGKRVITPMFLVAVALGTTDLVFAMDSIPAVYGLTREPYLVFTANVFALMGLRQLFFLLGHLLGRLVYLSRGLAFILAFIAVKMLLHALHNNDLPFLNGGRPIPVPEIRTWVSLVVIAVTIVVTTAASLVRTRMLARAAPRS</sequence>
<dbReference type="Proteomes" id="UP000193577">
    <property type="component" value="Unassembled WGS sequence"/>
</dbReference>
<protein>
    <submittedName>
        <fullName evidence="6">Tellurium resistance protein TerC</fullName>
    </submittedName>
</protein>
<comment type="caution">
    <text evidence="6">The sequence shown here is derived from an EMBL/GenBank/DDBJ whole genome shotgun (WGS) entry which is preliminary data.</text>
</comment>
<dbReference type="PANTHER" id="PTHR30238">
    <property type="entry name" value="MEMBRANE BOUND PREDICTED REDOX MODULATOR"/>
    <property type="match status" value="1"/>
</dbReference>
<dbReference type="AlphaFoldDB" id="A0A7I7SHD3"/>
<evidence type="ECO:0000256" key="1">
    <source>
        <dbReference type="ARBA" id="ARBA00004141"/>
    </source>
</evidence>
<keyword evidence="5" id="KW-0472">Membrane</keyword>